<evidence type="ECO:0000256" key="4">
    <source>
        <dbReference type="PIRSR" id="PIRSR617453-50"/>
    </source>
</evidence>
<dbReference type="PANTHER" id="PTHR11715">
    <property type="entry name" value="GLYCINE CLEAVAGE SYSTEM H PROTEIN"/>
    <property type="match status" value="1"/>
</dbReference>
<dbReference type="GO" id="GO:0005960">
    <property type="term" value="C:glycine cleavage complex"/>
    <property type="evidence" value="ECO:0007669"/>
    <property type="project" value="InterPro"/>
</dbReference>
<dbReference type="NCBIfam" id="TIGR00527">
    <property type="entry name" value="gcvH"/>
    <property type="match status" value="1"/>
</dbReference>
<dbReference type="Proteomes" id="UP000220394">
    <property type="component" value="Chromosome"/>
</dbReference>
<comment type="function">
    <text evidence="3">The glycine cleavage system catalyzes the degradation of glycine. The H protein shuttles the methylamine group of glycine from the P protein to the T protein.</text>
</comment>
<evidence type="ECO:0000313" key="11">
    <source>
        <dbReference type="Proteomes" id="UP000029448"/>
    </source>
</evidence>
<dbReference type="EMBL" id="JOMM01000011">
    <property type="protein sequence ID" value="OUI87201.1"/>
    <property type="molecule type" value="Genomic_DNA"/>
</dbReference>
<dbReference type="InterPro" id="IPR011053">
    <property type="entry name" value="Single_hybrid_motif"/>
</dbReference>
<evidence type="ECO:0000313" key="14">
    <source>
        <dbReference type="Proteomes" id="UP000220394"/>
    </source>
</evidence>
<dbReference type="CDD" id="cd06848">
    <property type="entry name" value="GCS_H"/>
    <property type="match status" value="1"/>
</dbReference>
<dbReference type="SUPFAM" id="SSF51230">
    <property type="entry name" value="Single hybrid motif"/>
    <property type="match status" value="1"/>
</dbReference>
<dbReference type="GO" id="GO:0019464">
    <property type="term" value="P:glycine decarboxylation via glycine cleavage system"/>
    <property type="evidence" value="ECO:0007669"/>
    <property type="project" value="UniProtKB-UniRule"/>
</dbReference>
<organism evidence="8 11">
    <name type="scientific">Acetobacter tropicalis</name>
    <dbReference type="NCBI Taxonomy" id="104102"/>
    <lineage>
        <taxon>Bacteria</taxon>
        <taxon>Pseudomonadati</taxon>
        <taxon>Pseudomonadota</taxon>
        <taxon>Alphaproteobacteria</taxon>
        <taxon>Acetobacterales</taxon>
        <taxon>Acetobacteraceae</taxon>
        <taxon>Acetobacter</taxon>
    </lineage>
</organism>
<keyword evidence="11" id="KW-1185">Reference proteome</keyword>
<evidence type="ECO:0000313" key="8">
    <source>
        <dbReference type="EMBL" id="KGB22101.1"/>
    </source>
</evidence>
<dbReference type="KEGG" id="ato:CIW82_06335"/>
<dbReference type="InterPro" id="IPR033753">
    <property type="entry name" value="GCV_H/Fam206"/>
</dbReference>
<keyword evidence="2 3" id="KW-0450">Lipoyl</keyword>
<dbReference type="RefSeq" id="WP_006557690.1">
    <property type="nucleotide sequence ID" value="NZ_BJVR01000009.1"/>
</dbReference>
<dbReference type="STRING" id="104102.AtDm6_2599"/>
<dbReference type="PROSITE" id="PS50968">
    <property type="entry name" value="BIOTINYL_LIPOYL"/>
    <property type="match status" value="1"/>
</dbReference>
<dbReference type="Proteomes" id="UP000194565">
    <property type="component" value="Unassembled WGS sequence"/>
</dbReference>
<accession>A0A094ZHV4</accession>
<gene>
    <name evidence="3 6" type="primary">gcvH</name>
    <name evidence="9" type="ORF">AD947_09205</name>
    <name evidence="8" type="ORF">AtDm6_2599</name>
    <name evidence="7" type="ORF">ATR01nite_13190</name>
    <name evidence="6" type="ORF">CIW82_06335</name>
    <name evidence="10" type="ORF">HC62_00595</name>
</gene>
<dbReference type="EMBL" id="LHZT01000122">
    <property type="protein sequence ID" value="KXV57119.1"/>
    <property type="molecule type" value="Genomic_DNA"/>
</dbReference>
<dbReference type="Proteomes" id="UP000075411">
    <property type="component" value="Unassembled WGS sequence"/>
</dbReference>
<feature type="modified residue" description="N6-lipoyllysine" evidence="3 4">
    <location>
        <position position="59"/>
    </location>
</feature>
<dbReference type="InterPro" id="IPR002930">
    <property type="entry name" value="GCV_H"/>
</dbReference>
<dbReference type="AlphaFoldDB" id="A0A094ZHV4"/>
<reference evidence="7 15" key="5">
    <citation type="submission" date="2019-07" db="EMBL/GenBank/DDBJ databases">
        <title>Whole genome shotgun sequence of Acetobacter tropicalis NBRC 16470.</title>
        <authorList>
            <person name="Hosoyama A."/>
            <person name="Uohara A."/>
            <person name="Ohji S."/>
            <person name="Ichikawa N."/>
        </authorList>
    </citation>
    <scope>NUCLEOTIDE SEQUENCE [LARGE SCALE GENOMIC DNA]</scope>
    <source>
        <strain evidence="7 15">NBRC 16470</strain>
    </source>
</reference>
<evidence type="ECO:0000313" key="9">
    <source>
        <dbReference type="EMBL" id="KXV57119.1"/>
    </source>
</evidence>
<name>A0A094ZHV4_9PROT</name>
<evidence type="ECO:0000313" key="6">
    <source>
        <dbReference type="EMBL" id="ATJ90360.1"/>
    </source>
</evidence>
<dbReference type="GeneID" id="89477827"/>
<dbReference type="InterPro" id="IPR000089">
    <property type="entry name" value="Biotin_lipoyl"/>
</dbReference>
<evidence type="ECO:0000256" key="2">
    <source>
        <dbReference type="ARBA" id="ARBA00022823"/>
    </source>
</evidence>
<dbReference type="EMBL" id="JOKM01000088">
    <property type="protein sequence ID" value="KGB22101.1"/>
    <property type="molecule type" value="Genomic_DNA"/>
</dbReference>
<evidence type="ECO:0000313" key="7">
    <source>
        <dbReference type="EMBL" id="GEL50244.1"/>
    </source>
</evidence>
<dbReference type="PATRIC" id="fig|104102.11.peg.1878"/>
<dbReference type="EMBL" id="BJVR01000009">
    <property type="protein sequence ID" value="GEL50244.1"/>
    <property type="molecule type" value="Genomic_DNA"/>
</dbReference>
<comment type="cofactor">
    <cofactor evidence="3">
        <name>(R)-lipoate</name>
        <dbReference type="ChEBI" id="CHEBI:83088"/>
    </cofactor>
    <text evidence="3">Binds 1 lipoyl cofactor covalently.</text>
</comment>
<evidence type="ECO:0000259" key="5">
    <source>
        <dbReference type="PROSITE" id="PS50968"/>
    </source>
</evidence>
<evidence type="ECO:0000256" key="1">
    <source>
        <dbReference type="ARBA" id="ARBA00009249"/>
    </source>
</evidence>
<dbReference type="InterPro" id="IPR017453">
    <property type="entry name" value="GCV_H_sub"/>
</dbReference>
<dbReference type="Proteomes" id="UP000321800">
    <property type="component" value="Unassembled WGS sequence"/>
</dbReference>
<dbReference type="Pfam" id="PF01597">
    <property type="entry name" value="GCV_H"/>
    <property type="match status" value="1"/>
</dbReference>
<dbReference type="PROSITE" id="PS00189">
    <property type="entry name" value="LIPOYL"/>
    <property type="match status" value="1"/>
</dbReference>
<dbReference type="GO" id="GO:0005829">
    <property type="term" value="C:cytosol"/>
    <property type="evidence" value="ECO:0007669"/>
    <property type="project" value="TreeGrafter"/>
</dbReference>
<reference evidence="9 12" key="3">
    <citation type="submission" date="2015-06" db="EMBL/GenBank/DDBJ databases">
        <title>Improved classification and identification of acetic acid bacteria using matrix-assisted laser desorption/ionization time-of-flight mass spectrometry; Gluconobacter nephelii and Gluconobacter uchimurae are later heterotypic synonyms of Gluconobacter japonicus and Gluconobacter oxydans, respectively.</title>
        <authorList>
            <person name="Li L."/>
            <person name="Cleenwerck I."/>
            <person name="De Vuyst L."/>
            <person name="Vandamme P."/>
        </authorList>
    </citation>
    <scope>NUCLEOTIDE SEQUENCE [LARGE SCALE GENOMIC DNA]</scope>
    <source>
        <strain evidence="9 12">LMG 1663</strain>
    </source>
</reference>
<proteinExistence type="inferred from homology"/>
<dbReference type="PANTHER" id="PTHR11715:SF3">
    <property type="entry name" value="GLYCINE CLEAVAGE SYSTEM H PROTEIN-RELATED"/>
    <property type="match status" value="1"/>
</dbReference>
<evidence type="ECO:0000313" key="15">
    <source>
        <dbReference type="Proteomes" id="UP000321800"/>
    </source>
</evidence>
<dbReference type="GO" id="GO:0009249">
    <property type="term" value="P:protein lipoylation"/>
    <property type="evidence" value="ECO:0007669"/>
    <property type="project" value="TreeGrafter"/>
</dbReference>
<sequence>MTLYFTKEHEWLRVEGESAVVGITKHAAEELGELVFVEVRDAGTEVKAGESVAVVESVKAASDIYAPVDGEVLEGNAALTDDPARVSSDPEGEGWILKFRITNPDQLSGLLDAAAYAALIA</sequence>
<feature type="domain" description="Lipoyl-binding" evidence="5">
    <location>
        <begin position="18"/>
        <end position="100"/>
    </location>
</feature>
<comment type="similarity">
    <text evidence="1 3">Belongs to the GcvH family.</text>
</comment>
<comment type="subunit">
    <text evidence="3">The glycine cleavage system is composed of four proteins: P, T, L and H.</text>
</comment>
<protein>
    <recommendedName>
        <fullName evidence="3">Glycine cleavage system H protein</fullName>
    </recommendedName>
</protein>
<dbReference type="HAMAP" id="MF_00272">
    <property type="entry name" value="GcvH"/>
    <property type="match status" value="1"/>
</dbReference>
<reference evidence="8 11" key="1">
    <citation type="submission" date="2014-06" db="EMBL/GenBank/DDBJ databases">
        <title>Functional and comparative genomic analyses of the Drosophila gut microbiota identify candidate symbiosis factors.</title>
        <authorList>
            <person name="Newell P.D."/>
            <person name="Chaston J.M."/>
            <person name="Douglas A.E."/>
        </authorList>
    </citation>
    <scope>NUCLEOTIDE SEQUENCE [LARGE SCALE GENOMIC DNA]</scope>
    <source>
        <strain evidence="8 11">DmCS_006</strain>
    </source>
</reference>
<reference evidence="10 13" key="2">
    <citation type="submission" date="2014-06" db="EMBL/GenBank/DDBJ databases">
        <authorList>
            <person name="Ju J."/>
            <person name="Zhang J."/>
        </authorList>
    </citation>
    <scope>NUCLEOTIDE SEQUENCE [LARGE SCALE GENOMIC DNA]</scope>
    <source>
        <strain evidence="10">DmW_042</strain>
    </source>
</reference>
<dbReference type="Gene3D" id="2.40.50.100">
    <property type="match status" value="1"/>
</dbReference>
<evidence type="ECO:0000313" key="12">
    <source>
        <dbReference type="Proteomes" id="UP000075411"/>
    </source>
</evidence>
<evidence type="ECO:0000256" key="3">
    <source>
        <dbReference type="HAMAP-Rule" id="MF_00272"/>
    </source>
</evidence>
<reference evidence="6 14" key="4">
    <citation type="submission" date="2017-08" db="EMBL/GenBank/DDBJ databases">
        <title>Complete Genome Sequence of Acetobacter tropicalis Oregon-R-modENCODE STRAIN BDGP1, an acetic acid bacterium isolated from Drosophila melanogaster gut.</title>
        <authorList>
            <person name="Wan K.H."/>
            <person name="Yu C."/>
            <person name="Park S."/>
            <person name="Hammonds A.S."/>
            <person name="Booth B.W."/>
            <person name="Celniker S.E."/>
        </authorList>
    </citation>
    <scope>NUCLEOTIDE SEQUENCE [LARGE SCALE GENOMIC DNA]</scope>
    <source>
        <strain evidence="6 14">BDGP1</strain>
    </source>
</reference>
<dbReference type="InterPro" id="IPR003016">
    <property type="entry name" value="2-oxoA_DH_lipoyl-BS"/>
</dbReference>
<dbReference type="NCBIfam" id="NF002270">
    <property type="entry name" value="PRK01202.1"/>
    <property type="match status" value="1"/>
</dbReference>
<dbReference type="OrthoDB" id="9796712at2"/>
<dbReference type="Proteomes" id="UP000029448">
    <property type="component" value="Unassembled WGS sequence"/>
</dbReference>
<evidence type="ECO:0000313" key="10">
    <source>
        <dbReference type="EMBL" id="OUI87201.1"/>
    </source>
</evidence>
<evidence type="ECO:0000313" key="13">
    <source>
        <dbReference type="Proteomes" id="UP000194565"/>
    </source>
</evidence>
<dbReference type="EMBL" id="CP022699">
    <property type="protein sequence ID" value="ATJ90360.1"/>
    <property type="molecule type" value="Genomic_DNA"/>
</dbReference>